<dbReference type="InterPro" id="IPR003346">
    <property type="entry name" value="Transposase_20"/>
</dbReference>
<dbReference type="GO" id="GO:0003677">
    <property type="term" value="F:DNA binding"/>
    <property type="evidence" value="ECO:0007669"/>
    <property type="project" value="InterPro"/>
</dbReference>
<gene>
    <name evidence="3" type="ORF">HLVA_16270</name>
</gene>
<organism evidence="3 4">
    <name type="scientific">Haliovirga abyssi</name>
    <dbReference type="NCBI Taxonomy" id="2996794"/>
    <lineage>
        <taxon>Bacteria</taxon>
        <taxon>Fusobacteriati</taxon>
        <taxon>Fusobacteriota</taxon>
        <taxon>Fusobacteriia</taxon>
        <taxon>Fusobacteriales</taxon>
        <taxon>Haliovirgaceae</taxon>
        <taxon>Haliovirga</taxon>
    </lineage>
</organism>
<dbReference type="GO" id="GO:0004803">
    <property type="term" value="F:transposase activity"/>
    <property type="evidence" value="ECO:0007669"/>
    <property type="project" value="InterPro"/>
</dbReference>
<evidence type="ECO:0000313" key="4">
    <source>
        <dbReference type="Proteomes" id="UP001321582"/>
    </source>
</evidence>
<dbReference type="GO" id="GO:0006313">
    <property type="term" value="P:DNA transposition"/>
    <property type="evidence" value="ECO:0007669"/>
    <property type="project" value="InterPro"/>
</dbReference>
<accession>A0AAU9DR84</accession>
<proteinExistence type="predicted"/>
<protein>
    <recommendedName>
        <fullName evidence="2">Transposase IS116/IS110/IS902 C-terminal domain-containing protein</fullName>
    </recommendedName>
</protein>
<keyword evidence="4" id="KW-1185">Reference proteome</keyword>
<feature type="domain" description="Transposase IS116/IS110/IS902 C-terminal" evidence="2">
    <location>
        <begin position="14"/>
        <end position="70"/>
    </location>
</feature>
<name>A0AAU9DR84_9FUSO</name>
<dbReference type="AlphaFoldDB" id="A0AAU9DR84"/>
<dbReference type="EMBL" id="AP027059">
    <property type="protein sequence ID" value="BDU51058.1"/>
    <property type="molecule type" value="Genomic_DNA"/>
</dbReference>
<sequence length="70" mass="7570">MLIEELLKKIPNSNLMLEIKGVGLTTVAGFIAEIGDISNYNSPKQIQKLSGLDLKENSSGKHKGKTSISK</sequence>
<evidence type="ECO:0000313" key="3">
    <source>
        <dbReference type="EMBL" id="BDU51058.1"/>
    </source>
</evidence>
<dbReference type="Proteomes" id="UP001321582">
    <property type="component" value="Chromosome"/>
</dbReference>
<feature type="region of interest" description="Disordered" evidence="1">
    <location>
        <begin position="51"/>
        <end position="70"/>
    </location>
</feature>
<dbReference type="KEGG" id="haby:HLVA_16270"/>
<feature type="compositionally biased region" description="Basic residues" evidence="1">
    <location>
        <begin position="60"/>
        <end position="70"/>
    </location>
</feature>
<evidence type="ECO:0000256" key="1">
    <source>
        <dbReference type="SAM" id="MobiDB-lite"/>
    </source>
</evidence>
<dbReference type="Pfam" id="PF02371">
    <property type="entry name" value="Transposase_20"/>
    <property type="match status" value="1"/>
</dbReference>
<reference evidence="3 4" key="1">
    <citation type="submission" date="2022-11" db="EMBL/GenBank/DDBJ databases">
        <title>Haliovirga abyssi gen. nov., sp. nov., a mesophilic fermentative bacterium isolated from the Iheya North hydrothermal field and the proposal of Haliovirgaceae fam. nov.</title>
        <authorList>
            <person name="Miyazaki U."/>
            <person name="Tame A."/>
            <person name="Miyazaki J."/>
            <person name="Takai K."/>
            <person name="Sawayama S."/>
            <person name="Kitajima M."/>
            <person name="Okamoto A."/>
            <person name="Nakagawa S."/>
        </authorList>
    </citation>
    <scope>NUCLEOTIDE SEQUENCE [LARGE SCALE GENOMIC DNA]</scope>
    <source>
        <strain evidence="3 4">IC12</strain>
    </source>
</reference>
<evidence type="ECO:0000259" key="2">
    <source>
        <dbReference type="Pfam" id="PF02371"/>
    </source>
</evidence>